<dbReference type="SUPFAM" id="SSF51905">
    <property type="entry name" value="FAD/NAD(P)-binding domain"/>
    <property type="match status" value="1"/>
</dbReference>
<dbReference type="PANTHER" id="PTHR42887:SF2">
    <property type="entry name" value="OS12G0638800 PROTEIN"/>
    <property type="match status" value="1"/>
</dbReference>
<dbReference type="InterPro" id="IPR055178">
    <property type="entry name" value="RsdA/BaiN/AoA(So)-like_dom"/>
</dbReference>
<evidence type="ECO:0000256" key="1">
    <source>
        <dbReference type="ARBA" id="ARBA00001974"/>
    </source>
</evidence>
<keyword evidence="2" id="KW-0285">Flavoprotein</keyword>
<dbReference type="InParanoid" id="B4CVI3"/>
<evidence type="ECO:0000313" key="7">
    <source>
        <dbReference type="Proteomes" id="UP000005824"/>
    </source>
</evidence>
<evidence type="ECO:0000259" key="5">
    <source>
        <dbReference type="Pfam" id="PF22780"/>
    </source>
</evidence>
<dbReference type="InterPro" id="IPR004792">
    <property type="entry name" value="BaiN-like"/>
</dbReference>
<dbReference type="RefSeq" id="WP_006977997.1">
    <property type="nucleotide sequence ID" value="NZ_ABVL01000002.1"/>
</dbReference>
<dbReference type="PANTHER" id="PTHR42887">
    <property type="entry name" value="OS12G0638800 PROTEIN"/>
    <property type="match status" value="1"/>
</dbReference>
<feature type="domain" description="RsdA/BaiN/AoA(So)-like insert" evidence="5">
    <location>
        <begin position="191"/>
        <end position="337"/>
    </location>
</feature>
<dbReference type="SUPFAM" id="SSF160996">
    <property type="entry name" value="HI0933 insert domain-like"/>
    <property type="match status" value="1"/>
</dbReference>
<evidence type="ECO:0000259" key="4">
    <source>
        <dbReference type="Pfam" id="PF03486"/>
    </source>
</evidence>
<dbReference type="STRING" id="497964.CfE428DRAFT_0670"/>
<evidence type="ECO:0000256" key="3">
    <source>
        <dbReference type="ARBA" id="ARBA00022827"/>
    </source>
</evidence>
<dbReference type="Gene3D" id="1.10.8.260">
    <property type="entry name" value="HI0933 insert domain-like"/>
    <property type="match status" value="1"/>
</dbReference>
<proteinExistence type="predicted"/>
<organism evidence="6 7">
    <name type="scientific">Chthoniobacter flavus Ellin428</name>
    <dbReference type="NCBI Taxonomy" id="497964"/>
    <lineage>
        <taxon>Bacteria</taxon>
        <taxon>Pseudomonadati</taxon>
        <taxon>Verrucomicrobiota</taxon>
        <taxon>Spartobacteria</taxon>
        <taxon>Chthoniobacterales</taxon>
        <taxon>Chthoniobacteraceae</taxon>
        <taxon>Chthoniobacter</taxon>
    </lineage>
</organism>
<feature type="domain" description="RsdA/BaiN/AoA(So)-like Rossmann fold-like" evidence="4">
    <location>
        <begin position="9"/>
        <end position="390"/>
    </location>
</feature>
<keyword evidence="3" id="KW-0274">FAD</keyword>
<evidence type="ECO:0000256" key="2">
    <source>
        <dbReference type="ARBA" id="ARBA00022630"/>
    </source>
</evidence>
<dbReference type="EMBL" id="ABVL01000002">
    <property type="protein sequence ID" value="EDY21425.1"/>
    <property type="molecule type" value="Genomic_DNA"/>
</dbReference>
<dbReference type="eggNOG" id="COG2081">
    <property type="taxonomic scope" value="Bacteria"/>
</dbReference>
<dbReference type="Pfam" id="PF22780">
    <property type="entry name" value="HI0933_like_1st"/>
    <property type="match status" value="1"/>
</dbReference>
<dbReference type="PRINTS" id="PR00411">
    <property type="entry name" value="PNDRDTASEI"/>
</dbReference>
<keyword evidence="7" id="KW-1185">Reference proteome</keyword>
<dbReference type="Gene3D" id="3.50.50.60">
    <property type="entry name" value="FAD/NAD(P)-binding domain"/>
    <property type="match status" value="1"/>
</dbReference>
<dbReference type="InterPro" id="IPR023166">
    <property type="entry name" value="BaiN-like_dom_sf"/>
</dbReference>
<dbReference type="Gene3D" id="2.40.30.10">
    <property type="entry name" value="Translation factors"/>
    <property type="match status" value="1"/>
</dbReference>
<name>B4CVI3_9BACT</name>
<sequence length="392" mass="42576">MSTEPEFRDVIVLGAGAAGLMCAIQAGKRGRRVTVIEHNDRVGKKITISGGGRCNFTNLNAGPGNYLSRQPDFCKSALARFTPWDFVALVEKHGIAYHEKKLGQQFCDSSSREIINLLLTECEQVGVEIRLNCRVNEVRKADRFSLATNTGTLECHSLVIATGGLSFPKLGATDFGYRLARQFGLPLTEIRPGLVPLTFASGDSRLGDLSGVSVPVVARSNGTSFEENLLFTHRGVSGPAVLQISSFWREGEAVAFDLLPGRQAAQVLAEARRESIEPEALLSRFWPRRFAETWCARYAPAKKLPHLNAHELKDLASALNAWPVTFPGTEGYAKAEVTLGGVDTAALSSKTMEARQVPGLFFIGEVVDVTGWLGGYNFQWAWASGNAAGQFV</sequence>
<comment type="cofactor">
    <cofactor evidence="1">
        <name>FAD</name>
        <dbReference type="ChEBI" id="CHEBI:57692"/>
    </cofactor>
</comment>
<gene>
    <name evidence="6" type="ORF">CfE428DRAFT_0670</name>
</gene>
<dbReference type="Proteomes" id="UP000005824">
    <property type="component" value="Unassembled WGS sequence"/>
</dbReference>
<dbReference type="PRINTS" id="PR00368">
    <property type="entry name" value="FADPNR"/>
</dbReference>
<protein>
    <submittedName>
        <fullName evidence="6">HI0933 family protein</fullName>
    </submittedName>
</protein>
<accession>B4CVI3</accession>
<dbReference type="AlphaFoldDB" id="B4CVI3"/>
<dbReference type="Pfam" id="PF03486">
    <property type="entry name" value="HI0933_like"/>
    <property type="match status" value="1"/>
</dbReference>
<reference evidence="6 7" key="1">
    <citation type="journal article" date="2011" name="J. Bacteriol.">
        <title>Genome sequence of Chthoniobacter flavus Ellin428, an aerobic heterotrophic soil bacterium.</title>
        <authorList>
            <person name="Kant R."/>
            <person name="van Passel M.W."/>
            <person name="Palva A."/>
            <person name="Lucas S."/>
            <person name="Lapidus A."/>
            <person name="Glavina Del Rio T."/>
            <person name="Dalin E."/>
            <person name="Tice H."/>
            <person name="Bruce D."/>
            <person name="Goodwin L."/>
            <person name="Pitluck S."/>
            <person name="Larimer F.W."/>
            <person name="Land M.L."/>
            <person name="Hauser L."/>
            <person name="Sangwan P."/>
            <person name="de Vos W.M."/>
            <person name="Janssen P.H."/>
            <person name="Smidt H."/>
        </authorList>
    </citation>
    <scope>NUCLEOTIDE SEQUENCE [LARGE SCALE GENOMIC DNA]</scope>
    <source>
        <strain evidence="6 7">Ellin428</strain>
    </source>
</reference>
<comment type="caution">
    <text evidence="6">The sequence shown here is derived from an EMBL/GenBank/DDBJ whole genome shotgun (WGS) entry which is preliminary data.</text>
</comment>
<evidence type="ECO:0000313" key="6">
    <source>
        <dbReference type="EMBL" id="EDY21425.1"/>
    </source>
</evidence>
<dbReference type="InterPro" id="IPR057661">
    <property type="entry name" value="RsdA/BaiN/AoA(So)_Rossmann"/>
</dbReference>
<dbReference type="InterPro" id="IPR036188">
    <property type="entry name" value="FAD/NAD-bd_sf"/>
</dbReference>
<dbReference type="NCBIfam" id="TIGR00275">
    <property type="entry name" value="aminoacetone oxidase family FAD-binding enzyme"/>
    <property type="match status" value="1"/>
</dbReference>
<dbReference type="FunCoup" id="B4CVI3">
    <property type="interactions" value="381"/>
</dbReference>